<evidence type="ECO:0000256" key="1">
    <source>
        <dbReference type="SAM" id="Phobius"/>
    </source>
</evidence>
<accession>A0A0A9CJ01</accession>
<sequence>MLVHLSLRSAHELQLSVRLILTLINCILQKIIALQVLLISSLWILLFTLGIVVSV</sequence>
<dbReference type="AlphaFoldDB" id="A0A0A9CJ01"/>
<feature type="transmembrane region" description="Helical" evidence="1">
    <location>
        <begin position="31"/>
        <end position="53"/>
    </location>
</feature>
<keyword evidence="1" id="KW-1133">Transmembrane helix</keyword>
<reference evidence="2" key="2">
    <citation type="journal article" date="2015" name="Data Brief">
        <title>Shoot transcriptome of the giant reed, Arundo donax.</title>
        <authorList>
            <person name="Barrero R.A."/>
            <person name="Guerrero F.D."/>
            <person name="Moolhuijzen P."/>
            <person name="Goolsby J.A."/>
            <person name="Tidwell J."/>
            <person name="Bellgard S.E."/>
            <person name="Bellgard M.I."/>
        </authorList>
    </citation>
    <scope>NUCLEOTIDE SEQUENCE</scope>
    <source>
        <tissue evidence="2">Shoot tissue taken approximately 20 cm above the soil surface</tissue>
    </source>
</reference>
<evidence type="ECO:0000313" key="2">
    <source>
        <dbReference type="EMBL" id="JAD76274.1"/>
    </source>
</evidence>
<proteinExistence type="predicted"/>
<name>A0A0A9CJ01_ARUDO</name>
<organism evidence="2">
    <name type="scientific">Arundo donax</name>
    <name type="common">Giant reed</name>
    <name type="synonym">Donax arundinaceus</name>
    <dbReference type="NCBI Taxonomy" id="35708"/>
    <lineage>
        <taxon>Eukaryota</taxon>
        <taxon>Viridiplantae</taxon>
        <taxon>Streptophyta</taxon>
        <taxon>Embryophyta</taxon>
        <taxon>Tracheophyta</taxon>
        <taxon>Spermatophyta</taxon>
        <taxon>Magnoliopsida</taxon>
        <taxon>Liliopsida</taxon>
        <taxon>Poales</taxon>
        <taxon>Poaceae</taxon>
        <taxon>PACMAD clade</taxon>
        <taxon>Arundinoideae</taxon>
        <taxon>Arundineae</taxon>
        <taxon>Arundo</taxon>
    </lineage>
</organism>
<dbReference type="EMBL" id="GBRH01221621">
    <property type="protein sequence ID" value="JAD76274.1"/>
    <property type="molecule type" value="Transcribed_RNA"/>
</dbReference>
<protein>
    <submittedName>
        <fullName evidence="2">Uncharacterized protein</fullName>
    </submittedName>
</protein>
<keyword evidence="1" id="KW-0472">Membrane</keyword>
<keyword evidence="1" id="KW-0812">Transmembrane</keyword>
<reference evidence="2" key="1">
    <citation type="submission" date="2014-09" db="EMBL/GenBank/DDBJ databases">
        <authorList>
            <person name="Magalhaes I.L.F."/>
            <person name="Oliveira U."/>
            <person name="Santos F.R."/>
            <person name="Vidigal T.H.D.A."/>
            <person name="Brescovit A.D."/>
            <person name="Santos A.J."/>
        </authorList>
    </citation>
    <scope>NUCLEOTIDE SEQUENCE</scope>
    <source>
        <tissue evidence="2">Shoot tissue taken approximately 20 cm above the soil surface</tissue>
    </source>
</reference>